<dbReference type="EMBL" id="QPEX01000039">
    <property type="protein sequence ID" value="RCS43258.1"/>
    <property type="molecule type" value="Genomic_DNA"/>
</dbReference>
<dbReference type="RefSeq" id="WP_114370976.1">
    <property type="nucleotide sequence ID" value="NZ_QPEX01000039.1"/>
</dbReference>
<dbReference type="OrthoDB" id="556502at2"/>
<dbReference type="PANTHER" id="PTHR37946:SF1">
    <property type="entry name" value="SLL1969 PROTEIN"/>
    <property type="match status" value="1"/>
</dbReference>
<evidence type="ECO:0000259" key="1">
    <source>
        <dbReference type="Pfam" id="PF12697"/>
    </source>
</evidence>
<accession>A0A368KMC0</accession>
<dbReference type="InterPro" id="IPR029058">
    <property type="entry name" value="AB_hydrolase_fold"/>
</dbReference>
<sequence length="215" mass="23619">MQENVILIHGIGSFSLLLRPYARYLRSKSFQARCWGYRSFGATVTDDAAQLREVLAPLAAAEQPTHFVTHSMGGIVLRAALAGMTWRNPGRLVMLAPPNHGAHSARLAAFLLRWPVPALVDISDTPDSLVQSLPEPTQFETGIISGQRDLLVARASTPLGCQRDHILVACGHNMLMFHPTGMRETLHFLQHGQFSPDAKRAAGMPTQSRSHRTNP</sequence>
<organism evidence="2 3">
    <name type="scientific">Bremerella cremea</name>
    <dbReference type="NCBI Taxonomy" id="1031537"/>
    <lineage>
        <taxon>Bacteria</taxon>
        <taxon>Pseudomonadati</taxon>
        <taxon>Planctomycetota</taxon>
        <taxon>Planctomycetia</taxon>
        <taxon>Pirellulales</taxon>
        <taxon>Pirellulaceae</taxon>
        <taxon>Bremerella</taxon>
    </lineage>
</organism>
<dbReference type="Proteomes" id="UP000253562">
    <property type="component" value="Unassembled WGS sequence"/>
</dbReference>
<reference evidence="2 3" key="1">
    <citation type="submission" date="2018-07" db="EMBL/GenBank/DDBJ databases">
        <title>Comparative genomes isolates from brazilian mangrove.</title>
        <authorList>
            <person name="De Araujo J.E."/>
            <person name="Taketani R.G."/>
            <person name="Silva M.C.P."/>
            <person name="Lourenco M.V."/>
            <person name="Oliveira V.M."/>
            <person name="Andreote F.D."/>
        </authorList>
    </citation>
    <scope>NUCLEOTIDE SEQUENCE [LARGE SCALE GENOMIC DNA]</scope>
    <source>
        <strain evidence="2 3">HEX PRIS-MGV</strain>
    </source>
</reference>
<dbReference type="InterPro" id="IPR000073">
    <property type="entry name" value="AB_hydrolase_1"/>
</dbReference>
<keyword evidence="2" id="KW-0378">Hydrolase</keyword>
<dbReference type="GO" id="GO:0016787">
    <property type="term" value="F:hydrolase activity"/>
    <property type="evidence" value="ECO:0007669"/>
    <property type="project" value="UniProtKB-KW"/>
</dbReference>
<name>A0A368KMC0_9BACT</name>
<dbReference type="SUPFAM" id="SSF53474">
    <property type="entry name" value="alpha/beta-Hydrolases"/>
    <property type="match status" value="1"/>
</dbReference>
<feature type="domain" description="AB hydrolase-1" evidence="1">
    <location>
        <begin position="5"/>
        <end position="116"/>
    </location>
</feature>
<proteinExistence type="predicted"/>
<dbReference type="AlphaFoldDB" id="A0A368KMC0"/>
<dbReference type="PANTHER" id="PTHR37946">
    <property type="entry name" value="SLL1969 PROTEIN"/>
    <property type="match status" value="1"/>
</dbReference>
<evidence type="ECO:0000313" key="2">
    <source>
        <dbReference type="EMBL" id="RCS43258.1"/>
    </source>
</evidence>
<gene>
    <name evidence="2" type="ORF">DTL42_19065</name>
</gene>
<dbReference type="Gene3D" id="3.40.50.1820">
    <property type="entry name" value="alpha/beta hydrolase"/>
    <property type="match status" value="1"/>
</dbReference>
<evidence type="ECO:0000313" key="3">
    <source>
        <dbReference type="Proteomes" id="UP000253562"/>
    </source>
</evidence>
<dbReference type="Pfam" id="PF12697">
    <property type="entry name" value="Abhydrolase_6"/>
    <property type="match status" value="1"/>
</dbReference>
<protein>
    <submittedName>
        <fullName evidence="2">Alpha/beta hydrolase</fullName>
    </submittedName>
</protein>
<comment type="caution">
    <text evidence="2">The sequence shown here is derived from an EMBL/GenBank/DDBJ whole genome shotgun (WGS) entry which is preliminary data.</text>
</comment>